<evidence type="ECO:0000313" key="11">
    <source>
        <dbReference type="Proteomes" id="UP001069090"/>
    </source>
</evidence>
<comment type="subcellular location">
    <subcellularLocation>
        <location evidence="1">Membrane</location>
        <topology evidence="1">Single-pass membrane protein</topology>
    </subcellularLocation>
</comment>
<sequence>MIVKLLSTHLLSFTLASLVAFSSLFASSQVYSQETRYIRDTLFVPLRSGQSYKHRIVHKGLVSGTPLTLLEVSEDEDYSRVKTQDGIEGWIQTQYLSDEPSARSQLESLNLQNAKLKTQSSELKKELNEINNKYKAAKAAVAQLSKSQQNSEQELAEIKAISANAIRLNSENQTLLQQTQELQNKVDMLTTDNQHLNDKLDNDAFLNGAFAVLIGVFITLLVPRLWPSKSSEWA</sequence>
<dbReference type="Pfam" id="PF08239">
    <property type="entry name" value="SH3_3"/>
    <property type="match status" value="1"/>
</dbReference>
<reference evidence="10 11" key="1">
    <citation type="submission" date="2022-12" db="EMBL/GenBank/DDBJ databases">
        <title>Dasania phycosphaerae sp. nov., isolated from particulate material of the south coast of Korea.</title>
        <authorList>
            <person name="Jiang Y."/>
        </authorList>
    </citation>
    <scope>NUCLEOTIDE SEQUENCE [LARGE SCALE GENOMIC DNA]</scope>
    <source>
        <strain evidence="10 11">GY-19</strain>
    </source>
</reference>
<keyword evidence="6" id="KW-0175">Coiled coil</keyword>
<dbReference type="GO" id="GO:0016020">
    <property type="term" value="C:membrane"/>
    <property type="evidence" value="ECO:0007669"/>
    <property type="project" value="UniProtKB-SubCell"/>
</dbReference>
<keyword evidence="11" id="KW-1185">Reference proteome</keyword>
<evidence type="ECO:0000256" key="6">
    <source>
        <dbReference type="SAM" id="Coils"/>
    </source>
</evidence>
<dbReference type="PROSITE" id="PS51781">
    <property type="entry name" value="SH3B"/>
    <property type="match status" value="1"/>
</dbReference>
<dbReference type="InterPro" id="IPR016476">
    <property type="entry name" value="SH3_dom_pro"/>
</dbReference>
<proteinExistence type="predicted"/>
<evidence type="ECO:0000256" key="2">
    <source>
        <dbReference type="ARBA" id="ARBA00022692"/>
    </source>
</evidence>
<protein>
    <submittedName>
        <fullName evidence="10">TIGR04211 family SH3 domain-containing protein</fullName>
    </submittedName>
</protein>
<keyword evidence="5 7" id="KW-0472">Membrane</keyword>
<evidence type="ECO:0000256" key="5">
    <source>
        <dbReference type="ARBA" id="ARBA00023136"/>
    </source>
</evidence>
<dbReference type="Proteomes" id="UP001069090">
    <property type="component" value="Unassembled WGS sequence"/>
</dbReference>
<keyword evidence="2 7" id="KW-0812">Transmembrane</keyword>
<dbReference type="EMBL" id="JAPTGG010000008">
    <property type="protein sequence ID" value="MCZ0865775.1"/>
    <property type="molecule type" value="Genomic_DNA"/>
</dbReference>
<evidence type="ECO:0000259" key="9">
    <source>
        <dbReference type="PROSITE" id="PS51781"/>
    </source>
</evidence>
<evidence type="ECO:0000256" key="4">
    <source>
        <dbReference type="ARBA" id="ARBA00022989"/>
    </source>
</evidence>
<evidence type="ECO:0000256" key="7">
    <source>
        <dbReference type="SAM" id="Phobius"/>
    </source>
</evidence>
<organism evidence="10 11">
    <name type="scientific">Dasania phycosphaerae</name>
    <dbReference type="NCBI Taxonomy" id="2950436"/>
    <lineage>
        <taxon>Bacteria</taxon>
        <taxon>Pseudomonadati</taxon>
        <taxon>Pseudomonadota</taxon>
        <taxon>Gammaproteobacteria</taxon>
        <taxon>Cellvibrionales</taxon>
        <taxon>Spongiibacteraceae</taxon>
        <taxon>Dasania</taxon>
    </lineage>
</organism>
<comment type="caution">
    <text evidence="10">The sequence shown here is derived from an EMBL/GenBank/DDBJ whole genome shotgun (WGS) entry which is preliminary data.</text>
</comment>
<feature type="coiled-coil region" evidence="6">
    <location>
        <begin position="106"/>
        <end position="199"/>
    </location>
</feature>
<feature type="domain" description="SH3b" evidence="9">
    <location>
        <begin position="33"/>
        <end position="100"/>
    </location>
</feature>
<dbReference type="NCBIfam" id="TIGR04211">
    <property type="entry name" value="SH3_and_anchor"/>
    <property type="match status" value="1"/>
</dbReference>
<feature type="chain" id="PRO_5039914370" evidence="8">
    <location>
        <begin position="33"/>
        <end position="234"/>
    </location>
</feature>
<gene>
    <name evidence="10" type="ORF">O0V09_11210</name>
</gene>
<dbReference type="Gene3D" id="2.30.30.40">
    <property type="entry name" value="SH3 Domains"/>
    <property type="match status" value="1"/>
</dbReference>
<dbReference type="AlphaFoldDB" id="A0A9J6RNR0"/>
<name>A0A9J6RNR0_9GAMM</name>
<feature type="transmembrane region" description="Helical" evidence="7">
    <location>
        <begin position="204"/>
        <end position="222"/>
    </location>
</feature>
<dbReference type="RefSeq" id="WP_258331917.1">
    <property type="nucleotide sequence ID" value="NZ_JAPTGG010000008.1"/>
</dbReference>
<accession>A0A9J6RNR0</accession>
<feature type="signal peptide" evidence="8">
    <location>
        <begin position="1"/>
        <end position="32"/>
    </location>
</feature>
<evidence type="ECO:0000313" key="10">
    <source>
        <dbReference type="EMBL" id="MCZ0865775.1"/>
    </source>
</evidence>
<keyword evidence="3 8" id="KW-0732">Signal</keyword>
<evidence type="ECO:0000256" key="8">
    <source>
        <dbReference type="SAM" id="SignalP"/>
    </source>
</evidence>
<dbReference type="InterPro" id="IPR003646">
    <property type="entry name" value="SH3-like_bac-type"/>
</dbReference>
<keyword evidence="4 7" id="KW-1133">Transmembrane helix</keyword>
<evidence type="ECO:0000256" key="1">
    <source>
        <dbReference type="ARBA" id="ARBA00004167"/>
    </source>
</evidence>
<evidence type="ECO:0000256" key="3">
    <source>
        <dbReference type="ARBA" id="ARBA00022729"/>
    </source>
</evidence>